<gene>
    <name evidence="3" type="ORF">PODANS_7_4485</name>
</gene>
<proteinExistence type="predicted"/>
<dbReference type="InParanoid" id="B2AV07"/>
<reference evidence="4" key="4">
    <citation type="submission" date="2014-09" db="EMBL/GenBank/DDBJ databases">
        <title>Maintaining two mating types: Structure of the mating type locus and its role in heterokaryosis in Podospora anserina.</title>
        <authorList>
            <person name="Grognet P."/>
            <person name="Bidard F."/>
            <person name="Kuchly C."/>
            <person name="Chan Ho Tong L."/>
            <person name="Coppin E."/>
            <person name="Ait Benkhali J."/>
            <person name="Couloux A."/>
            <person name="Wincker P."/>
            <person name="Debuchy R."/>
            <person name="Silar P."/>
        </authorList>
    </citation>
    <scope>NUCLEOTIDE SEQUENCE</scope>
</reference>
<dbReference type="EMBL" id="CU633900">
    <property type="protein sequence ID" value="CAP68230.1"/>
    <property type="molecule type" value="Genomic_DNA"/>
</dbReference>
<dbReference type="KEGG" id="pan:PODANSg4592"/>
<feature type="compositionally biased region" description="Polar residues" evidence="1">
    <location>
        <begin position="143"/>
        <end position="164"/>
    </location>
</feature>
<evidence type="ECO:0000313" key="3">
    <source>
        <dbReference type="EMBL" id="CAP68230.1"/>
    </source>
</evidence>
<evidence type="ECO:0000313" key="5">
    <source>
        <dbReference type="Proteomes" id="UP000001197"/>
    </source>
</evidence>
<feature type="chain" id="PRO_5007638985" evidence="2">
    <location>
        <begin position="20"/>
        <end position="191"/>
    </location>
</feature>
<feature type="signal peptide" evidence="2">
    <location>
        <begin position="1"/>
        <end position="19"/>
    </location>
</feature>
<accession>B2AV07</accession>
<dbReference type="EMBL" id="FO904942">
    <property type="protein sequence ID" value="CDP31700.1"/>
    <property type="molecule type" value="Genomic_DNA"/>
</dbReference>
<reference evidence="3 5" key="1">
    <citation type="journal article" date="2008" name="Genome Biol.">
        <title>The genome sequence of the model ascomycete fungus Podospora anserina.</title>
        <authorList>
            <person name="Espagne E."/>
            <person name="Lespinet O."/>
            <person name="Malagnac F."/>
            <person name="Da Silva C."/>
            <person name="Jaillon O."/>
            <person name="Porcel B.M."/>
            <person name="Couloux A."/>
            <person name="Aury J.-M."/>
            <person name="Segurens B."/>
            <person name="Poulain J."/>
            <person name="Anthouard V."/>
            <person name="Grossetete S."/>
            <person name="Khalili H."/>
            <person name="Coppin E."/>
            <person name="Dequard-Chablat M."/>
            <person name="Picard M."/>
            <person name="Contamine V."/>
            <person name="Arnaise S."/>
            <person name="Bourdais A."/>
            <person name="Berteaux-Lecellier V."/>
            <person name="Gautheret D."/>
            <person name="de Vries R.P."/>
            <person name="Battaglia E."/>
            <person name="Coutinho P.M."/>
            <person name="Danchin E.G.J."/>
            <person name="Henrissat B."/>
            <person name="El Khoury R."/>
            <person name="Sainsard-Chanet A."/>
            <person name="Boivin A."/>
            <person name="Pinan-Lucarre B."/>
            <person name="Sellem C.H."/>
            <person name="Debuchy R."/>
            <person name="Wincker P."/>
            <person name="Weissenbach J."/>
            <person name="Silar P."/>
        </authorList>
    </citation>
    <scope>NUCLEOTIDE SEQUENCE [LARGE SCALE GENOMIC DNA]</scope>
    <source>
        <strain evidence="5">S / ATCC MYA-4624 / DSM 980 / FGSC 10383</strain>
        <strain evidence="3">S mat+</strain>
    </source>
</reference>
<evidence type="ECO:0000256" key="2">
    <source>
        <dbReference type="SAM" id="SignalP"/>
    </source>
</evidence>
<feature type="compositionally biased region" description="Low complexity" evidence="1">
    <location>
        <begin position="132"/>
        <end position="142"/>
    </location>
</feature>
<dbReference type="AlphaFoldDB" id="B2AV07"/>
<evidence type="ECO:0000313" key="4">
    <source>
        <dbReference type="EMBL" id="CDP31700.1"/>
    </source>
</evidence>
<organism evidence="3">
    <name type="scientific">Podospora anserina (strain S / ATCC MYA-4624 / DSM 980 / FGSC 10383)</name>
    <name type="common">Pleurage anserina</name>
    <dbReference type="NCBI Taxonomy" id="515849"/>
    <lineage>
        <taxon>Eukaryota</taxon>
        <taxon>Fungi</taxon>
        <taxon>Dikarya</taxon>
        <taxon>Ascomycota</taxon>
        <taxon>Pezizomycotina</taxon>
        <taxon>Sordariomycetes</taxon>
        <taxon>Sordariomycetidae</taxon>
        <taxon>Sordariales</taxon>
        <taxon>Podosporaceae</taxon>
        <taxon>Podospora</taxon>
        <taxon>Podospora anserina</taxon>
    </lineage>
</organism>
<reference evidence="3" key="2">
    <citation type="submission" date="2008-07" db="EMBL/GenBank/DDBJ databases">
        <authorList>
            <person name="Genoscope - CEA"/>
        </authorList>
    </citation>
    <scope>NUCLEOTIDE SEQUENCE</scope>
    <source>
        <strain evidence="3">S mat+</strain>
    </source>
</reference>
<feature type="region of interest" description="Disordered" evidence="1">
    <location>
        <begin position="132"/>
        <end position="164"/>
    </location>
</feature>
<dbReference type="GeneID" id="6191831"/>
<keyword evidence="5" id="KW-1185">Reference proteome</keyword>
<name>B2AV07_PODAN</name>
<evidence type="ECO:0000256" key="1">
    <source>
        <dbReference type="SAM" id="MobiDB-lite"/>
    </source>
</evidence>
<keyword evidence="2" id="KW-0732">Signal</keyword>
<dbReference type="RefSeq" id="XP_001907558.1">
    <property type="nucleotide sequence ID" value="XM_001907523.1"/>
</dbReference>
<protein>
    <submittedName>
        <fullName evidence="3">Podospora anserina S mat+ genomic DNA chromosome 7, supercontig 1</fullName>
    </submittedName>
</protein>
<dbReference type="VEuPathDB" id="FungiDB:PODANS_7_4485"/>
<dbReference type="HOGENOM" id="CLU_1421957_0_0_1"/>
<sequence length="191" mass="19626">MFPTMLLHGALLAAALARADNVSLVTVAATTATVIVGNGLTNGTQQLAQLTTVGLSTVTVYSNQQKPPQATVTFTPGNSLGDLEVTLPPIDASQLSELTSSILANITSVVSNLTAPTANSNLTLSATSQDSATSSAATGTGSPEVSTATQSAPTTTNSTNQAADTNGLFGRQWRLAFSWLWRSEFEVLGHC</sequence>
<dbReference type="OrthoDB" id="10490876at2759"/>
<reference evidence="5" key="3">
    <citation type="journal article" date="2014" name="Genetics">
        <title>Maintaining two mating types: Structure of the mating type locus and its role in heterokaryosis in Podospora anserina.</title>
        <authorList>
            <person name="Grognet P."/>
            <person name="Bidard F."/>
            <person name="Kuchly C."/>
            <person name="Tong L.C.H."/>
            <person name="Coppin E."/>
            <person name="Benkhali J.A."/>
            <person name="Couloux A."/>
            <person name="Wincker P."/>
            <person name="Debuchy R."/>
            <person name="Silar P."/>
        </authorList>
    </citation>
    <scope>GENOME REANNOTATION</scope>
    <source>
        <strain evidence="5">S / ATCC MYA-4624 / DSM 980 / FGSC 10383</strain>
    </source>
</reference>
<dbReference type="Proteomes" id="UP000001197">
    <property type="component" value="Chromosome 7"/>
</dbReference>